<keyword evidence="1 3" id="KW-0807">Transducer</keyword>
<evidence type="ECO:0000256" key="3">
    <source>
        <dbReference type="PROSITE-ProRule" id="PRU00284"/>
    </source>
</evidence>
<comment type="caution">
    <text evidence="8">The sequence shown here is derived from an EMBL/GenBank/DDBJ whole genome shotgun (WGS) entry which is preliminary data.</text>
</comment>
<dbReference type="PROSITE" id="PS51257">
    <property type="entry name" value="PROKAR_LIPOPROTEIN"/>
    <property type="match status" value="1"/>
</dbReference>
<dbReference type="eggNOG" id="COG0840">
    <property type="taxonomic scope" value="Bacteria"/>
</dbReference>
<organism evidence="8 9">
    <name type="scientific">Clostridium sulfidigenes</name>
    <dbReference type="NCBI Taxonomy" id="318464"/>
    <lineage>
        <taxon>Bacteria</taxon>
        <taxon>Bacillati</taxon>
        <taxon>Bacillota</taxon>
        <taxon>Clostridia</taxon>
        <taxon>Eubacteriales</taxon>
        <taxon>Clostridiaceae</taxon>
        <taxon>Clostridium</taxon>
    </lineage>
</organism>
<dbReference type="CDD" id="cd06225">
    <property type="entry name" value="HAMP"/>
    <property type="match status" value="1"/>
</dbReference>
<dbReference type="EMBL" id="JPMD01000027">
    <property type="protein sequence ID" value="KEZ86046.1"/>
    <property type="molecule type" value="Genomic_DNA"/>
</dbReference>
<dbReference type="InterPro" id="IPR047347">
    <property type="entry name" value="YvaQ-like_sensor"/>
</dbReference>
<accession>A0A084JAR2</accession>
<dbReference type="Proteomes" id="UP000028542">
    <property type="component" value="Unassembled WGS sequence"/>
</dbReference>
<evidence type="ECO:0000256" key="5">
    <source>
        <dbReference type="SAM" id="Phobius"/>
    </source>
</evidence>
<evidence type="ECO:0000256" key="1">
    <source>
        <dbReference type="ARBA" id="ARBA00023224"/>
    </source>
</evidence>
<dbReference type="PANTHER" id="PTHR32089:SF112">
    <property type="entry name" value="LYSOZYME-LIKE PROTEIN-RELATED"/>
    <property type="match status" value="1"/>
</dbReference>
<dbReference type="Pfam" id="PF00015">
    <property type="entry name" value="MCPsignal"/>
    <property type="match status" value="1"/>
</dbReference>
<comment type="similarity">
    <text evidence="2">Belongs to the methyl-accepting chemotaxis (MCP) protein family.</text>
</comment>
<evidence type="ECO:0000313" key="9">
    <source>
        <dbReference type="Proteomes" id="UP000028542"/>
    </source>
</evidence>
<dbReference type="GO" id="GO:0004888">
    <property type="term" value="F:transmembrane signaling receptor activity"/>
    <property type="evidence" value="ECO:0007669"/>
    <property type="project" value="InterPro"/>
</dbReference>
<feature type="transmembrane region" description="Helical" evidence="5">
    <location>
        <begin position="194"/>
        <end position="213"/>
    </location>
</feature>
<dbReference type="InterPro" id="IPR004089">
    <property type="entry name" value="MCPsignal_dom"/>
</dbReference>
<dbReference type="STRING" id="318464.IO99_11765"/>
<feature type="coiled-coil region" evidence="4">
    <location>
        <begin position="75"/>
        <end position="137"/>
    </location>
</feature>
<evidence type="ECO:0000313" key="8">
    <source>
        <dbReference type="EMBL" id="KEZ86046.1"/>
    </source>
</evidence>
<feature type="transmembrane region" description="Helical" evidence="5">
    <location>
        <begin position="12"/>
        <end position="33"/>
    </location>
</feature>
<dbReference type="CDD" id="cd19411">
    <property type="entry name" value="MCP2201-like_sensor"/>
    <property type="match status" value="1"/>
</dbReference>
<reference evidence="8 9" key="1">
    <citation type="submission" date="2014-07" db="EMBL/GenBank/DDBJ databases">
        <title>Draft genome of Clostridium sulfidigenes 113A isolated from sediments associated with methane hydrate from Krishna Godavari basin.</title>
        <authorList>
            <person name="Honkalas V.S."/>
            <person name="Dabir A.P."/>
            <person name="Arora P."/>
            <person name="Dhakephalkar P.K."/>
        </authorList>
    </citation>
    <scope>NUCLEOTIDE SEQUENCE [LARGE SCALE GENOMIC DNA]</scope>
    <source>
        <strain evidence="8 9">113A</strain>
    </source>
</reference>
<dbReference type="PROSITE" id="PS50111">
    <property type="entry name" value="CHEMOTAXIS_TRANSDUC_2"/>
    <property type="match status" value="1"/>
</dbReference>
<dbReference type="GO" id="GO:0006935">
    <property type="term" value="P:chemotaxis"/>
    <property type="evidence" value="ECO:0007669"/>
    <property type="project" value="InterPro"/>
</dbReference>
<evidence type="ECO:0000256" key="4">
    <source>
        <dbReference type="SAM" id="Coils"/>
    </source>
</evidence>
<name>A0A084JAR2_9CLOT</name>
<gene>
    <name evidence="8" type="ORF">IO99_11765</name>
</gene>
<dbReference type="GO" id="GO:0016020">
    <property type="term" value="C:membrane"/>
    <property type="evidence" value="ECO:0007669"/>
    <property type="project" value="InterPro"/>
</dbReference>
<dbReference type="PANTHER" id="PTHR32089">
    <property type="entry name" value="METHYL-ACCEPTING CHEMOTAXIS PROTEIN MCPB"/>
    <property type="match status" value="1"/>
</dbReference>
<keyword evidence="5" id="KW-1133">Transmembrane helix</keyword>
<dbReference type="SUPFAM" id="SSF58104">
    <property type="entry name" value="Methyl-accepting chemotaxis protein (MCP) signaling domain"/>
    <property type="match status" value="1"/>
</dbReference>
<dbReference type="PRINTS" id="PR00260">
    <property type="entry name" value="CHEMTRNSDUCR"/>
</dbReference>
<evidence type="ECO:0000259" key="7">
    <source>
        <dbReference type="PROSITE" id="PS50885"/>
    </source>
</evidence>
<dbReference type="Pfam" id="PF12729">
    <property type="entry name" value="4HB_MCP_1"/>
    <property type="match status" value="1"/>
</dbReference>
<feature type="domain" description="HAMP" evidence="7">
    <location>
        <begin position="214"/>
        <end position="266"/>
    </location>
</feature>
<evidence type="ECO:0000256" key="2">
    <source>
        <dbReference type="ARBA" id="ARBA00029447"/>
    </source>
</evidence>
<keyword evidence="5" id="KW-0812">Transmembrane</keyword>
<keyword evidence="4" id="KW-0175">Coiled coil</keyword>
<keyword evidence="9" id="KW-1185">Reference proteome</keyword>
<dbReference type="InterPro" id="IPR004090">
    <property type="entry name" value="Chemotax_Me-accpt_rcpt"/>
</dbReference>
<keyword evidence="5" id="KW-0472">Membrane</keyword>
<protein>
    <submittedName>
        <fullName evidence="8">Chemotaxis protein</fullName>
    </submittedName>
</protein>
<dbReference type="InterPro" id="IPR003660">
    <property type="entry name" value="HAMP_dom"/>
</dbReference>
<dbReference type="InterPro" id="IPR024478">
    <property type="entry name" value="HlyB_4HB_MCP"/>
</dbReference>
<dbReference type="Gene3D" id="1.10.287.950">
    <property type="entry name" value="Methyl-accepting chemotaxis protein"/>
    <property type="match status" value="1"/>
</dbReference>
<proteinExistence type="inferred from homology"/>
<feature type="domain" description="Methyl-accepting transducer" evidence="6">
    <location>
        <begin position="285"/>
        <end position="536"/>
    </location>
</feature>
<dbReference type="AlphaFoldDB" id="A0A084JAR2"/>
<dbReference type="GO" id="GO:0007165">
    <property type="term" value="P:signal transduction"/>
    <property type="evidence" value="ECO:0007669"/>
    <property type="project" value="UniProtKB-KW"/>
</dbReference>
<dbReference type="SMART" id="SM00283">
    <property type="entry name" value="MA"/>
    <property type="match status" value="1"/>
</dbReference>
<sequence>MKLFINLGVKKKLISIFSVICIFIVLIGVYGIIGCASINKNANEMYSNNLVSVKDLEGIRVNISEITANMLKIVFERDRSKLDEQIKTIDDLTNEDIILQAEYDELPVISQEEEKLYEGYQQDLAKYREKRNQVIELVKANDYDEAVKLYNSEVEPLRIDTFAKMERCIEINIENAEQVNQNNIDEFSKVRYQIIIYTTVAFLIILFMAYILCKNIVNPLMKIKEFAKRLSDYDFSIPIVITRKDEFGQTGLALNAAQENVSNLVKLIMENSQDMTASSEELSAIVEEVSSKAEAIDEAVNNITAGMQESSATTEEISASVQEVDSSINILSSKAMEGSNNANEFKGRATEVKSNSEKAIAETRNLYDIKQNNMEKAIEDGKVVDSIKIMADTIGGIAQQTNLLALNAAIEAARAGEQGRGFAVVAEEVRKLAEQSSEAVINIQDTIVKVQNAFKSSIDTGSDILEFINTRVQEQLDAYGQTGNQYFNDSDFVSKMSEDIAAMSEEITATVGEVSDAIQNMAGASQKSSEEAVTIKEGMDETTKAIEQVALTAQSQAELAEKLNEVIRKFKI</sequence>
<evidence type="ECO:0000259" key="6">
    <source>
        <dbReference type="PROSITE" id="PS50111"/>
    </source>
</evidence>
<dbReference type="RefSeq" id="WP_035133448.1">
    <property type="nucleotide sequence ID" value="NZ_JPMD01000027.1"/>
</dbReference>
<dbReference type="PROSITE" id="PS50885">
    <property type="entry name" value="HAMP"/>
    <property type="match status" value="1"/>
</dbReference>